<feature type="non-terminal residue" evidence="1">
    <location>
        <position position="106"/>
    </location>
</feature>
<dbReference type="AlphaFoldDB" id="A0A816HDZ8"/>
<protein>
    <submittedName>
        <fullName evidence="1">Uncharacterized protein</fullName>
    </submittedName>
</protein>
<name>A0A816HDZ8_9BILA</name>
<sequence length="106" mass="12074">VNHNQDGTISHTVLGGVNECTLSDKKLNDPEVVNTIMNLNLPFRPKSMLKSIIIKGIEYNEQCIINVSNEYFPKCPKLGKMIYILSNGPRYLFVYQELKINDYAIP</sequence>
<dbReference type="Proteomes" id="UP000681722">
    <property type="component" value="Unassembled WGS sequence"/>
</dbReference>
<dbReference type="EMBL" id="CAJNOQ010071187">
    <property type="protein sequence ID" value="CAF1686475.1"/>
    <property type="molecule type" value="Genomic_DNA"/>
</dbReference>
<evidence type="ECO:0000313" key="1">
    <source>
        <dbReference type="EMBL" id="CAF1686475.1"/>
    </source>
</evidence>
<dbReference type="Proteomes" id="UP000663829">
    <property type="component" value="Unassembled WGS sequence"/>
</dbReference>
<organism evidence="1 3">
    <name type="scientific">Didymodactylos carnosus</name>
    <dbReference type="NCBI Taxonomy" id="1234261"/>
    <lineage>
        <taxon>Eukaryota</taxon>
        <taxon>Metazoa</taxon>
        <taxon>Spiralia</taxon>
        <taxon>Gnathifera</taxon>
        <taxon>Rotifera</taxon>
        <taxon>Eurotatoria</taxon>
        <taxon>Bdelloidea</taxon>
        <taxon>Philodinida</taxon>
        <taxon>Philodinidae</taxon>
        <taxon>Didymodactylos</taxon>
    </lineage>
</organism>
<evidence type="ECO:0000313" key="2">
    <source>
        <dbReference type="EMBL" id="CAF4007285.1"/>
    </source>
</evidence>
<accession>A0A816HDZ8</accession>
<feature type="non-terminal residue" evidence="1">
    <location>
        <position position="1"/>
    </location>
</feature>
<comment type="caution">
    <text evidence="1">The sequence shown here is derived from an EMBL/GenBank/DDBJ whole genome shotgun (WGS) entry which is preliminary data.</text>
</comment>
<reference evidence="1" key="1">
    <citation type="submission" date="2021-02" db="EMBL/GenBank/DDBJ databases">
        <authorList>
            <person name="Nowell W R."/>
        </authorList>
    </citation>
    <scope>NUCLEOTIDE SEQUENCE</scope>
</reference>
<dbReference type="OrthoDB" id="10048659at2759"/>
<gene>
    <name evidence="1" type="ORF">GPM918_LOCUS46745</name>
    <name evidence="2" type="ORF">SRO942_LOCUS25794</name>
</gene>
<keyword evidence="3" id="KW-1185">Reference proteome</keyword>
<evidence type="ECO:0000313" key="3">
    <source>
        <dbReference type="Proteomes" id="UP000663829"/>
    </source>
</evidence>
<dbReference type="EMBL" id="CAJOBC010011229">
    <property type="protein sequence ID" value="CAF4007285.1"/>
    <property type="molecule type" value="Genomic_DNA"/>
</dbReference>
<proteinExistence type="predicted"/>